<dbReference type="Proteomes" id="UP000663861">
    <property type="component" value="Unassembled WGS sequence"/>
</dbReference>
<keyword evidence="3" id="KW-0446">Lipid-binding</keyword>
<protein>
    <recommendedName>
        <fullName evidence="5">ACB domain-containing protein</fullName>
    </recommendedName>
</protein>
<evidence type="ECO:0000313" key="7">
    <source>
        <dbReference type="Proteomes" id="UP000663861"/>
    </source>
</evidence>
<dbReference type="PROSITE" id="PS51228">
    <property type="entry name" value="ACB_2"/>
    <property type="match status" value="1"/>
</dbReference>
<evidence type="ECO:0000256" key="1">
    <source>
        <dbReference type="ARBA" id="ARBA00022737"/>
    </source>
</evidence>
<evidence type="ECO:0000259" key="5">
    <source>
        <dbReference type="PROSITE" id="PS51228"/>
    </source>
</evidence>
<dbReference type="PANTHER" id="PTHR24119">
    <property type="entry name" value="ACYL-COA-BINDING DOMAIN-CONTAINING PROTEIN 6"/>
    <property type="match status" value="1"/>
</dbReference>
<evidence type="ECO:0000313" key="6">
    <source>
        <dbReference type="EMBL" id="CAE6474157.1"/>
    </source>
</evidence>
<gene>
    <name evidence="6" type="ORF">RDB_LOCUS87371</name>
</gene>
<dbReference type="SUPFAM" id="SSF48403">
    <property type="entry name" value="Ankyrin repeat"/>
    <property type="match status" value="1"/>
</dbReference>
<keyword evidence="1" id="KW-0677">Repeat</keyword>
<sequence>MSSTGSEAFQSAVSYINKLPASTNVSTTTQLQLYAAYKCVTVGIKPTSSRPMFFDMTGRAKWDAWNDFGKTIENEPDPLHAAEEHYLDQAHNLGWSESYDASAVSDAPSDTQKEGGGGGGMWVSVSVPVAPDASAEDSVHGYAVSGDLDKLRELLAKQPELVNSRDEFEYTPLHLATDRGHLEVVRLLLNKGADIYLKDQDGDTSLEIATAAKHQAIVELLREHVKSVQ</sequence>
<dbReference type="Pfam" id="PF12796">
    <property type="entry name" value="Ank_2"/>
    <property type="match status" value="1"/>
</dbReference>
<evidence type="ECO:0000256" key="2">
    <source>
        <dbReference type="ARBA" id="ARBA00023043"/>
    </source>
</evidence>
<name>A0A8H3GUU7_9AGAM</name>
<dbReference type="InterPro" id="IPR036770">
    <property type="entry name" value="Ankyrin_rpt-contain_sf"/>
</dbReference>
<dbReference type="SUPFAM" id="SSF47027">
    <property type="entry name" value="Acyl-CoA binding protein"/>
    <property type="match status" value="1"/>
</dbReference>
<accession>A0A8H3GUU7</accession>
<dbReference type="Gene3D" id="1.20.80.10">
    <property type="match status" value="1"/>
</dbReference>
<dbReference type="Pfam" id="PF00887">
    <property type="entry name" value="ACBP"/>
    <property type="match status" value="1"/>
</dbReference>
<dbReference type="AlphaFoldDB" id="A0A8H3GUU7"/>
<dbReference type="GO" id="GO:0000062">
    <property type="term" value="F:fatty-acyl-CoA binding"/>
    <property type="evidence" value="ECO:0007669"/>
    <property type="project" value="InterPro"/>
</dbReference>
<dbReference type="PROSITE" id="PS50088">
    <property type="entry name" value="ANK_REPEAT"/>
    <property type="match status" value="1"/>
</dbReference>
<reference evidence="6" key="1">
    <citation type="submission" date="2021-01" db="EMBL/GenBank/DDBJ databases">
        <authorList>
            <person name="Kaushik A."/>
        </authorList>
    </citation>
    <scope>NUCLEOTIDE SEQUENCE</scope>
    <source>
        <strain evidence="6">AG4-RS23</strain>
    </source>
</reference>
<dbReference type="InterPro" id="IPR014352">
    <property type="entry name" value="FERM/acyl-CoA-bd_prot_sf"/>
</dbReference>
<feature type="domain" description="ACB" evidence="5">
    <location>
        <begin position="5"/>
        <end position="99"/>
    </location>
</feature>
<dbReference type="EMBL" id="CAJMWY010001730">
    <property type="protein sequence ID" value="CAE6474157.1"/>
    <property type="molecule type" value="Genomic_DNA"/>
</dbReference>
<dbReference type="InterPro" id="IPR000582">
    <property type="entry name" value="Acyl-CoA-binding_protein"/>
</dbReference>
<dbReference type="SMART" id="SM00248">
    <property type="entry name" value="ANK"/>
    <property type="match status" value="2"/>
</dbReference>
<feature type="repeat" description="ANK" evidence="4">
    <location>
        <begin position="168"/>
        <end position="200"/>
    </location>
</feature>
<dbReference type="InterPro" id="IPR035984">
    <property type="entry name" value="Acyl-CoA-binding_sf"/>
</dbReference>
<dbReference type="PRINTS" id="PR00689">
    <property type="entry name" value="ACOABINDINGP"/>
</dbReference>
<comment type="caution">
    <text evidence="6">The sequence shown here is derived from an EMBL/GenBank/DDBJ whole genome shotgun (WGS) entry which is preliminary data.</text>
</comment>
<evidence type="ECO:0000256" key="4">
    <source>
        <dbReference type="PROSITE-ProRule" id="PRU00023"/>
    </source>
</evidence>
<dbReference type="PROSITE" id="PS50297">
    <property type="entry name" value="ANK_REP_REGION"/>
    <property type="match status" value="1"/>
</dbReference>
<organism evidence="6 7">
    <name type="scientific">Rhizoctonia solani</name>
    <dbReference type="NCBI Taxonomy" id="456999"/>
    <lineage>
        <taxon>Eukaryota</taxon>
        <taxon>Fungi</taxon>
        <taxon>Dikarya</taxon>
        <taxon>Basidiomycota</taxon>
        <taxon>Agaricomycotina</taxon>
        <taxon>Agaricomycetes</taxon>
        <taxon>Cantharellales</taxon>
        <taxon>Ceratobasidiaceae</taxon>
        <taxon>Rhizoctonia</taxon>
    </lineage>
</organism>
<dbReference type="InterPro" id="IPR002110">
    <property type="entry name" value="Ankyrin_rpt"/>
</dbReference>
<evidence type="ECO:0000256" key="3">
    <source>
        <dbReference type="ARBA" id="ARBA00023121"/>
    </source>
</evidence>
<dbReference type="Gene3D" id="1.25.40.20">
    <property type="entry name" value="Ankyrin repeat-containing domain"/>
    <property type="match status" value="1"/>
</dbReference>
<proteinExistence type="predicted"/>
<keyword evidence="2 4" id="KW-0040">ANK repeat</keyword>
<dbReference type="PANTHER" id="PTHR24119:SF0">
    <property type="entry name" value="ACYL-COA-BINDING DOMAIN-CONTAINING PROTEIN 6"/>
    <property type="match status" value="1"/>
</dbReference>